<reference evidence="1" key="1">
    <citation type="submission" date="2023-10" db="EMBL/GenBank/DDBJ databases">
        <title>Genome assembly of Pristionchus species.</title>
        <authorList>
            <person name="Yoshida K."/>
            <person name="Sommer R.J."/>
        </authorList>
    </citation>
    <scope>NUCLEOTIDE SEQUENCE</scope>
    <source>
        <strain evidence="1">RS5133</strain>
    </source>
</reference>
<sequence>MLTCGDGFTLAATVENELFFWASKGILPIRPAITLEDIDLTASYTNTRVVKLKPPPTAKFKWSALKRKSDAESVDVVEQIIPIPSMVLRLDNSA</sequence>
<feature type="non-terminal residue" evidence="1">
    <location>
        <position position="94"/>
    </location>
</feature>
<evidence type="ECO:0000313" key="1">
    <source>
        <dbReference type="EMBL" id="GMT26726.1"/>
    </source>
</evidence>
<name>A0AAV5W4J5_9BILA</name>
<dbReference type="Proteomes" id="UP001432322">
    <property type="component" value="Unassembled WGS sequence"/>
</dbReference>
<dbReference type="AlphaFoldDB" id="A0AAV5W4J5"/>
<gene>
    <name evidence="1" type="ORF">PFISCL1PPCAC_18023</name>
</gene>
<organism evidence="1 2">
    <name type="scientific">Pristionchus fissidentatus</name>
    <dbReference type="NCBI Taxonomy" id="1538716"/>
    <lineage>
        <taxon>Eukaryota</taxon>
        <taxon>Metazoa</taxon>
        <taxon>Ecdysozoa</taxon>
        <taxon>Nematoda</taxon>
        <taxon>Chromadorea</taxon>
        <taxon>Rhabditida</taxon>
        <taxon>Rhabditina</taxon>
        <taxon>Diplogasteromorpha</taxon>
        <taxon>Diplogasteroidea</taxon>
        <taxon>Neodiplogasteridae</taxon>
        <taxon>Pristionchus</taxon>
    </lineage>
</organism>
<proteinExistence type="predicted"/>
<keyword evidence="2" id="KW-1185">Reference proteome</keyword>
<dbReference type="EMBL" id="BTSY01000005">
    <property type="protein sequence ID" value="GMT26726.1"/>
    <property type="molecule type" value="Genomic_DNA"/>
</dbReference>
<evidence type="ECO:0000313" key="2">
    <source>
        <dbReference type="Proteomes" id="UP001432322"/>
    </source>
</evidence>
<comment type="caution">
    <text evidence="1">The sequence shown here is derived from an EMBL/GenBank/DDBJ whole genome shotgun (WGS) entry which is preliminary data.</text>
</comment>
<accession>A0AAV5W4J5</accession>
<protein>
    <submittedName>
        <fullName evidence="1">Uncharacterized protein</fullName>
    </submittedName>
</protein>